<accession>A0A511FEU4</accession>
<dbReference type="Proteomes" id="UP000564629">
    <property type="component" value="Unassembled WGS sequence"/>
</dbReference>
<comment type="caution">
    <text evidence="2">The sequence shown here is derived from an EMBL/GenBank/DDBJ whole genome shotgun (WGS) entry which is preliminary data.</text>
</comment>
<keyword evidence="4" id="KW-1185">Reference proteome</keyword>
<name>A0A511FEU4_9CELL</name>
<evidence type="ECO:0000313" key="2">
    <source>
        <dbReference type="EMBL" id="GEL47775.1"/>
    </source>
</evidence>
<dbReference type="OrthoDB" id="4861103at2"/>
<gene>
    <name evidence="2" type="ORF">CHO01_28910</name>
    <name evidence="3" type="ORF">HNR08_003494</name>
</gene>
<sequence>MNNPLALPAAWAAALCEPLISTRRRADLDAAMRQRATESPRWAVIFFAGMVSDQIQTLPAEDPWRHLSARAGDLTRCDVPRPPDSTGAVSGGDVFGQPSQGEDLVDLSPGDPGAEVTSAALADGLEPPAAAVLAFAADGWRAAAGALEEVLAQGHEVFEIGADALRWAVWRRRAYVGADDDLTMLSAMQWAWRAQALSEGGALDLAESETTMIATTLADYAVAAGEYERYRLR</sequence>
<organism evidence="2 4">
    <name type="scientific">Cellulomonas hominis</name>
    <dbReference type="NCBI Taxonomy" id="156981"/>
    <lineage>
        <taxon>Bacteria</taxon>
        <taxon>Bacillati</taxon>
        <taxon>Actinomycetota</taxon>
        <taxon>Actinomycetes</taxon>
        <taxon>Micrococcales</taxon>
        <taxon>Cellulomonadaceae</taxon>
        <taxon>Cellulomonas</taxon>
    </lineage>
</organism>
<dbReference type="EMBL" id="BJVQ01000048">
    <property type="protein sequence ID" value="GEL47775.1"/>
    <property type="molecule type" value="Genomic_DNA"/>
</dbReference>
<evidence type="ECO:0000256" key="1">
    <source>
        <dbReference type="SAM" id="MobiDB-lite"/>
    </source>
</evidence>
<evidence type="ECO:0000313" key="4">
    <source>
        <dbReference type="Proteomes" id="UP000321723"/>
    </source>
</evidence>
<dbReference type="RefSeq" id="WP_146839179.1">
    <property type="nucleotide sequence ID" value="NZ_BJVQ01000048.1"/>
</dbReference>
<evidence type="ECO:0000313" key="3">
    <source>
        <dbReference type="EMBL" id="MBB5474758.1"/>
    </source>
</evidence>
<dbReference type="Proteomes" id="UP000321723">
    <property type="component" value="Unassembled WGS sequence"/>
</dbReference>
<evidence type="ECO:0000313" key="5">
    <source>
        <dbReference type="Proteomes" id="UP000564629"/>
    </source>
</evidence>
<feature type="region of interest" description="Disordered" evidence="1">
    <location>
        <begin position="77"/>
        <end position="101"/>
    </location>
</feature>
<reference evidence="2 4" key="1">
    <citation type="submission" date="2019-07" db="EMBL/GenBank/DDBJ databases">
        <title>Whole genome shotgun sequence of Cellulomonas hominis NBRC 16055.</title>
        <authorList>
            <person name="Hosoyama A."/>
            <person name="Uohara A."/>
            <person name="Ohji S."/>
            <person name="Ichikawa N."/>
        </authorList>
    </citation>
    <scope>NUCLEOTIDE SEQUENCE [LARGE SCALE GENOMIC DNA]</scope>
    <source>
        <strain evidence="2 4">NBRC 16055</strain>
    </source>
</reference>
<proteinExistence type="predicted"/>
<protein>
    <submittedName>
        <fullName evidence="2">Uncharacterized protein</fullName>
    </submittedName>
</protein>
<dbReference type="AlphaFoldDB" id="A0A511FEU4"/>
<dbReference type="EMBL" id="JACHDN010000001">
    <property type="protein sequence ID" value="MBB5474758.1"/>
    <property type="molecule type" value="Genomic_DNA"/>
</dbReference>
<reference evidence="3 5" key="2">
    <citation type="submission" date="2020-08" db="EMBL/GenBank/DDBJ databases">
        <title>Sequencing the genomes of 1000 actinobacteria strains.</title>
        <authorList>
            <person name="Klenk H.-P."/>
        </authorList>
    </citation>
    <scope>NUCLEOTIDE SEQUENCE [LARGE SCALE GENOMIC DNA]</scope>
    <source>
        <strain evidence="3 5">DSM 9581</strain>
    </source>
</reference>